<evidence type="ECO:0000256" key="2">
    <source>
        <dbReference type="SAM" id="Phobius"/>
    </source>
</evidence>
<dbReference type="OrthoDB" id="10267127at2759"/>
<dbReference type="PANTHER" id="PTHR42850:SF4">
    <property type="entry name" value="ZINC-DEPENDENT ENDOPOLYPHOSPHATASE"/>
    <property type="match status" value="1"/>
</dbReference>
<dbReference type="InterPro" id="IPR050126">
    <property type="entry name" value="Ap4A_hydrolase"/>
</dbReference>
<dbReference type="GO" id="GO:0000298">
    <property type="term" value="F:endopolyphosphatase activity"/>
    <property type="evidence" value="ECO:0007669"/>
    <property type="project" value="TreeGrafter"/>
</dbReference>
<gene>
    <name evidence="4" type="ORF">EI97DRAFT_374379</name>
</gene>
<dbReference type="InterPro" id="IPR029052">
    <property type="entry name" value="Metallo-depent_PP-like"/>
</dbReference>
<dbReference type="EMBL" id="ML986489">
    <property type="protein sequence ID" value="KAF2277717.1"/>
    <property type="molecule type" value="Genomic_DNA"/>
</dbReference>
<dbReference type="PANTHER" id="PTHR42850">
    <property type="entry name" value="METALLOPHOSPHOESTERASE"/>
    <property type="match status" value="1"/>
</dbReference>
<keyword evidence="5" id="KW-1185">Reference proteome</keyword>
<protein>
    <submittedName>
        <fullName evidence="4">Ser/Thr protein phosphatase-like protein family</fullName>
    </submittedName>
</protein>
<accession>A0A6A6JMH7</accession>
<keyword evidence="2" id="KW-0472">Membrane</keyword>
<evidence type="ECO:0000313" key="5">
    <source>
        <dbReference type="Proteomes" id="UP000800097"/>
    </source>
</evidence>
<dbReference type="AlphaFoldDB" id="A0A6A6JMH7"/>
<reference evidence="4" key="1">
    <citation type="journal article" date="2020" name="Stud. Mycol.">
        <title>101 Dothideomycetes genomes: a test case for predicting lifestyles and emergence of pathogens.</title>
        <authorList>
            <person name="Haridas S."/>
            <person name="Albert R."/>
            <person name="Binder M."/>
            <person name="Bloem J."/>
            <person name="Labutti K."/>
            <person name="Salamov A."/>
            <person name="Andreopoulos B."/>
            <person name="Baker S."/>
            <person name="Barry K."/>
            <person name="Bills G."/>
            <person name="Bluhm B."/>
            <person name="Cannon C."/>
            <person name="Castanera R."/>
            <person name="Culley D."/>
            <person name="Daum C."/>
            <person name="Ezra D."/>
            <person name="Gonzalez J."/>
            <person name="Henrissat B."/>
            <person name="Kuo A."/>
            <person name="Liang C."/>
            <person name="Lipzen A."/>
            <person name="Lutzoni F."/>
            <person name="Magnuson J."/>
            <person name="Mondo S."/>
            <person name="Nolan M."/>
            <person name="Ohm R."/>
            <person name="Pangilinan J."/>
            <person name="Park H.-J."/>
            <person name="Ramirez L."/>
            <person name="Alfaro M."/>
            <person name="Sun H."/>
            <person name="Tritt A."/>
            <person name="Yoshinaga Y."/>
            <person name="Zwiers L.-H."/>
            <person name="Turgeon B."/>
            <person name="Goodwin S."/>
            <person name="Spatafora J."/>
            <person name="Crous P."/>
            <person name="Grigoriev I."/>
        </authorList>
    </citation>
    <scope>NUCLEOTIDE SEQUENCE</scope>
    <source>
        <strain evidence="4">CBS 379.55</strain>
    </source>
</reference>
<sequence>MSSLDTSTPDGGSVHLAKEDSVFSAQDDHHRIFSTWRDMMQKGISYGPRTTQRYFLVYLAILLVVWLAWRLHFGPKYAQYTQEIRDMDALVDTRYGTNARPKSKDLIHLQKMDPKHLPVGDKRLIFVGDVHGCLEELQALLKKVDFDQSRDHLILTGDIIAKGPDSSGVVSLAQKLGASCVRGNHEDKLLRTFRNMEAKQASIPEVDEERSRASDFLGEKSGSTGDSKRQKLAKQLSKSQLAWLNSRPVILEIGQLPRIGQTAVVHAGLVPGVPLEHQDPYQCMNMRTIDLKTGVPSEKHEGFAWERLWNHKQKKLPKSRRVTVIYGHDARRGKNIQKYSKGLDSGCVRGGQLTGLIIDAKGKETYVQVQCKKYVS</sequence>
<keyword evidence="2" id="KW-1133">Transmembrane helix</keyword>
<organism evidence="4 5">
    <name type="scientific">Westerdykella ornata</name>
    <dbReference type="NCBI Taxonomy" id="318751"/>
    <lineage>
        <taxon>Eukaryota</taxon>
        <taxon>Fungi</taxon>
        <taxon>Dikarya</taxon>
        <taxon>Ascomycota</taxon>
        <taxon>Pezizomycotina</taxon>
        <taxon>Dothideomycetes</taxon>
        <taxon>Pleosporomycetidae</taxon>
        <taxon>Pleosporales</taxon>
        <taxon>Sporormiaceae</taxon>
        <taxon>Westerdykella</taxon>
    </lineage>
</organism>
<dbReference type="CDD" id="cd00144">
    <property type="entry name" value="MPP_PPP_family"/>
    <property type="match status" value="1"/>
</dbReference>
<keyword evidence="2" id="KW-0812">Transmembrane</keyword>
<feature type="region of interest" description="Disordered" evidence="1">
    <location>
        <begin position="200"/>
        <end position="231"/>
    </location>
</feature>
<dbReference type="GO" id="GO:0016791">
    <property type="term" value="F:phosphatase activity"/>
    <property type="evidence" value="ECO:0007669"/>
    <property type="project" value="TreeGrafter"/>
</dbReference>
<dbReference type="InterPro" id="IPR004843">
    <property type="entry name" value="Calcineurin-like_PHP"/>
</dbReference>
<proteinExistence type="predicted"/>
<dbReference type="Proteomes" id="UP000800097">
    <property type="component" value="Unassembled WGS sequence"/>
</dbReference>
<dbReference type="RefSeq" id="XP_033655256.1">
    <property type="nucleotide sequence ID" value="XM_033795450.1"/>
</dbReference>
<dbReference type="GeneID" id="54548625"/>
<dbReference type="Pfam" id="PF00149">
    <property type="entry name" value="Metallophos"/>
    <property type="match status" value="1"/>
</dbReference>
<evidence type="ECO:0000259" key="3">
    <source>
        <dbReference type="Pfam" id="PF00149"/>
    </source>
</evidence>
<dbReference type="Gene3D" id="3.60.21.10">
    <property type="match status" value="1"/>
</dbReference>
<evidence type="ECO:0000256" key="1">
    <source>
        <dbReference type="SAM" id="MobiDB-lite"/>
    </source>
</evidence>
<name>A0A6A6JMH7_WESOR</name>
<feature type="domain" description="Calcineurin-like phosphoesterase" evidence="3">
    <location>
        <begin position="123"/>
        <end position="332"/>
    </location>
</feature>
<dbReference type="GO" id="GO:0005737">
    <property type="term" value="C:cytoplasm"/>
    <property type="evidence" value="ECO:0007669"/>
    <property type="project" value="TreeGrafter"/>
</dbReference>
<evidence type="ECO:0000313" key="4">
    <source>
        <dbReference type="EMBL" id="KAF2277717.1"/>
    </source>
</evidence>
<dbReference type="GO" id="GO:0006798">
    <property type="term" value="P:polyphosphate catabolic process"/>
    <property type="evidence" value="ECO:0007669"/>
    <property type="project" value="TreeGrafter"/>
</dbReference>
<dbReference type="SUPFAM" id="SSF56300">
    <property type="entry name" value="Metallo-dependent phosphatases"/>
    <property type="match status" value="1"/>
</dbReference>
<feature type="transmembrane region" description="Helical" evidence="2">
    <location>
        <begin position="55"/>
        <end position="73"/>
    </location>
</feature>